<gene>
    <name evidence="2" type="ORF">Acr_00g0031200</name>
</gene>
<dbReference type="PANTHER" id="PTHR18460">
    <property type="entry name" value="TEL2 INTERACTING PROTEIN 1 TTI1 FAMILY MEMBER"/>
    <property type="match status" value="1"/>
</dbReference>
<protein>
    <submittedName>
        <fullName evidence="2">ARM repeat superfamily protein</fullName>
    </submittedName>
</protein>
<feature type="chain" id="PRO_5029724210" evidence="1">
    <location>
        <begin position="22"/>
        <end position="184"/>
    </location>
</feature>
<dbReference type="GO" id="GO:0005737">
    <property type="term" value="C:cytoplasm"/>
    <property type="evidence" value="ECO:0007669"/>
    <property type="project" value="TreeGrafter"/>
</dbReference>
<dbReference type="OrthoDB" id="1748221at2759"/>
<dbReference type="InterPro" id="IPR052587">
    <property type="entry name" value="TELO2-interacting_protein_1"/>
</dbReference>
<proteinExistence type="predicted"/>
<accession>A0A7J0DFA0</accession>
<keyword evidence="3" id="KW-1185">Reference proteome</keyword>
<dbReference type="PANTHER" id="PTHR18460:SF3">
    <property type="entry name" value="TELO2-INTERACTING PROTEIN 1 HOMOLOG"/>
    <property type="match status" value="1"/>
</dbReference>
<dbReference type="Proteomes" id="UP000585474">
    <property type="component" value="Unassembled WGS sequence"/>
</dbReference>
<feature type="signal peptide" evidence="1">
    <location>
        <begin position="1"/>
        <end position="21"/>
    </location>
</feature>
<evidence type="ECO:0000313" key="2">
    <source>
        <dbReference type="EMBL" id="GFS33914.1"/>
    </source>
</evidence>
<organism evidence="2 3">
    <name type="scientific">Actinidia rufa</name>
    <dbReference type="NCBI Taxonomy" id="165716"/>
    <lineage>
        <taxon>Eukaryota</taxon>
        <taxon>Viridiplantae</taxon>
        <taxon>Streptophyta</taxon>
        <taxon>Embryophyta</taxon>
        <taxon>Tracheophyta</taxon>
        <taxon>Spermatophyta</taxon>
        <taxon>Magnoliopsida</taxon>
        <taxon>eudicotyledons</taxon>
        <taxon>Gunneridae</taxon>
        <taxon>Pentapetalae</taxon>
        <taxon>asterids</taxon>
        <taxon>Ericales</taxon>
        <taxon>Actinidiaceae</taxon>
        <taxon>Actinidia</taxon>
    </lineage>
</organism>
<comment type="caution">
    <text evidence="2">The sequence shown here is derived from an EMBL/GenBank/DDBJ whole genome shotgun (WGS) entry which is preliminary data.</text>
</comment>
<name>A0A7J0DFA0_9ERIC</name>
<dbReference type="AlphaFoldDB" id="A0A7J0DFA0"/>
<keyword evidence="1" id="KW-0732">Signal</keyword>
<evidence type="ECO:0000313" key="3">
    <source>
        <dbReference type="Proteomes" id="UP000585474"/>
    </source>
</evidence>
<dbReference type="EMBL" id="BJWL01000200">
    <property type="protein sequence ID" value="GFS33914.1"/>
    <property type="molecule type" value="Genomic_DNA"/>
</dbReference>
<evidence type="ECO:0000256" key="1">
    <source>
        <dbReference type="SAM" id="SignalP"/>
    </source>
</evidence>
<sequence>MPPCISPVSYCFCCCWALVIASPEGSAKVRVEAFMTLPILVAKVGTPDALAFFLPAIDQAIRGLAEFFMIVLEDDANLSGLGTTGDISKDESTMSFLEELRSLPVKTQGQSEMVAENPSEAIRKDVPNFGFKGKGSVNAENMTGSLHVSRTKDWIIKTYAHVNKLLSGTFPQVGSYNEFWNLFP</sequence>
<reference evidence="3" key="1">
    <citation type="submission" date="2019-07" db="EMBL/GenBank/DDBJ databases">
        <title>De Novo Assembly of kiwifruit Actinidia rufa.</title>
        <authorList>
            <person name="Sugita-Konishi S."/>
            <person name="Sato K."/>
            <person name="Mori E."/>
            <person name="Abe Y."/>
            <person name="Kisaki G."/>
            <person name="Hamano K."/>
            <person name="Suezawa K."/>
            <person name="Otani M."/>
            <person name="Fukuda T."/>
            <person name="Manabe T."/>
            <person name="Gomi K."/>
            <person name="Tabuchi M."/>
            <person name="Akimitsu K."/>
            <person name="Kataoka I."/>
        </authorList>
    </citation>
    <scope>NUCLEOTIDE SEQUENCE [LARGE SCALE GENOMIC DNA]</scope>
    <source>
        <strain evidence="3">cv. Fuchu</strain>
    </source>
</reference>